<sequence>MKARRDVVVITAVQFDREQGCSSTRNTQIVLTNKPALEIAGIGLSYRVATTDDVTPWSRVTQSFAGTKWISATILATFAGFQRIDSVAFGCYKCGGSASRHPLTGDIYCDLGCTPEALSNFCVEVTATVDVRVDAGPDVITAKVWPNEFPLVTGAHMESFSKQPAHEQVDSLNTRFKNHTFAMHVRIRENPNTQYSHVNPYQANIVSLDLPPEFGFFGTKRGKRDDK</sequence>
<evidence type="ECO:0000313" key="2">
    <source>
        <dbReference type="Proteomes" id="UP000054558"/>
    </source>
</evidence>
<accession>A0A1Y1IRX6</accession>
<evidence type="ECO:0000313" key="1">
    <source>
        <dbReference type="EMBL" id="GAQ93424.1"/>
    </source>
</evidence>
<dbReference type="AlphaFoldDB" id="A0A1Y1IRX6"/>
<name>A0A1Y1IRX6_KLENI</name>
<dbReference type="EMBL" id="DF238465">
    <property type="protein sequence ID" value="GAQ93424.1"/>
    <property type="molecule type" value="Genomic_DNA"/>
</dbReference>
<reference evidence="1 2" key="1">
    <citation type="journal article" date="2014" name="Nat. Commun.">
        <title>Klebsormidium flaccidum genome reveals primary factors for plant terrestrial adaptation.</title>
        <authorList>
            <person name="Hori K."/>
            <person name="Maruyama F."/>
            <person name="Fujisawa T."/>
            <person name="Togashi T."/>
            <person name="Yamamoto N."/>
            <person name="Seo M."/>
            <person name="Sato S."/>
            <person name="Yamada T."/>
            <person name="Mori H."/>
            <person name="Tajima N."/>
            <person name="Moriyama T."/>
            <person name="Ikeuchi M."/>
            <person name="Watanabe M."/>
            <person name="Wada H."/>
            <person name="Kobayashi K."/>
            <person name="Saito M."/>
            <person name="Masuda T."/>
            <person name="Sasaki-Sekimoto Y."/>
            <person name="Mashiguchi K."/>
            <person name="Awai K."/>
            <person name="Shimojima M."/>
            <person name="Masuda S."/>
            <person name="Iwai M."/>
            <person name="Nobusawa T."/>
            <person name="Narise T."/>
            <person name="Kondo S."/>
            <person name="Saito H."/>
            <person name="Sato R."/>
            <person name="Murakawa M."/>
            <person name="Ihara Y."/>
            <person name="Oshima-Yamada Y."/>
            <person name="Ohtaka K."/>
            <person name="Satoh M."/>
            <person name="Sonobe K."/>
            <person name="Ishii M."/>
            <person name="Ohtani R."/>
            <person name="Kanamori-Sato M."/>
            <person name="Honoki R."/>
            <person name="Miyazaki D."/>
            <person name="Mochizuki H."/>
            <person name="Umetsu J."/>
            <person name="Higashi K."/>
            <person name="Shibata D."/>
            <person name="Kamiya Y."/>
            <person name="Sato N."/>
            <person name="Nakamura Y."/>
            <person name="Tabata S."/>
            <person name="Ida S."/>
            <person name="Kurokawa K."/>
            <person name="Ohta H."/>
        </authorList>
    </citation>
    <scope>NUCLEOTIDE SEQUENCE [LARGE SCALE GENOMIC DNA]</scope>
    <source>
        <strain evidence="1 2">NIES-2285</strain>
    </source>
</reference>
<proteinExistence type="predicted"/>
<keyword evidence="2" id="KW-1185">Reference proteome</keyword>
<organism evidence="1 2">
    <name type="scientific">Klebsormidium nitens</name>
    <name type="common">Green alga</name>
    <name type="synonym">Ulothrix nitens</name>
    <dbReference type="NCBI Taxonomy" id="105231"/>
    <lineage>
        <taxon>Eukaryota</taxon>
        <taxon>Viridiplantae</taxon>
        <taxon>Streptophyta</taxon>
        <taxon>Klebsormidiophyceae</taxon>
        <taxon>Klebsormidiales</taxon>
        <taxon>Klebsormidiaceae</taxon>
        <taxon>Klebsormidium</taxon>
    </lineage>
</organism>
<protein>
    <submittedName>
        <fullName evidence="1">Uncharacterized protein</fullName>
    </submittedName>
</protein>
<dbReference type="Proteomes" id="UP000054558">
    <property type="component" value="Unassembled WGS sequence"/>
</dbReference>
<gene>
    <name evidence="1" type="ORF">KFL_015160010</name>
</gene>